<dbReference type="PANTHER" id="PTHR15921:SF3">
    <property type="entry name" value="PRE-MRNA CLEAVAGE COMPLEX 2 PROTEIN PCF11"/>
    <property type="match status" value="1"/>
</dbReference>
<feature type="region of interest" description="Disordered" evidence="2">
    <location>
        <begin position="561"/>
        <end position="607"/>
    </location>
</feature>
<dbReference type="Proteomes" id="UP001150062">
    <property type="component" value="Unassembled WGS sequence"/>
</dbReference>
<feature type="region of interest" description="Disordered" evidence="2">
    <location>
        <begin position="152"/>
        <end position="478"/>
    </location>
</feature>
<feature type="compositionally biased region" description="Basic and acidic residues" evidence="2">
    <location>
        <begin position="432"/>
        <end position="467"/>
    </location>
</feature>
<keyword evidence="1" id="KW-0479">Metal-binding</keyword>
<dbReference type="PROSITE" id="PS50157">
    <property type="entry name" value="ZINC_FINGER_C2H2_2"/>
    <property type="match status" value="1"/>
</dbReference>
<feature type="compositionally biased region" description="Low complexity" evidence="2">
    <location>
        <begin position="299"/>
        <end position="349"/>
    </location>
</feature>
<dbReference type="InterPro" id="IPR002014">
    <property type="entry name" value="VHS_dom"/>
</dbReference>
<dbReference type="PROSITE" id="PS50179">
    <property type="entry name" value="VHS"/>
    <property type="match status" value="1"/>
</dbReference>
<dbReference type="InterPro" id="IPR047415">
    <property type="entry name" value="Pcf11_CID"/>
</dbReference>
<evidence type="ECO:0000259" key="3">
    <source>
        <dbReference type="PROSITE" id="PS50157"/>
    </source>
</evidence>
<feature type="domain" description="C2H2-type" evidence="3">
    <location>
        <begin position="640"/>
        <end position="667"/>
    </location>
</feature>
<keyword evidence="1" id="KW-0863">Zinc-finger</keyword>
<dbReference type="PROSITE" id="PS51391">
    <property type="entry name" value="CID"/>
    <property type="match status" value="1"/>
</dbReference>
<dbReference type="SUPFAM" id="SSF48464">
    <property type="entry name" value="ENTH/VHS domain"/>
    <property type="match status" value="1"/>
</dbReference>
<evidence type="ECO:0000256" key="2">
    <source>
        <dbReference type="SAM" id="MobiDB-lite"/>
    </source>
</evidence>
<dbReference type="InterPro" id="IPR045154">
    <property type="entry name" value="PCF11-like"/>
</dbReference>
<feature type="compositionally biased region" description="Basic and acidic residues" evidence="2">
    <location>
        <begin position="595"/>
        <end position="607"/>
    </location>
</feature>
<dbReference type="CDD" id="cd16982">
    <property type="entry name" value="CID_Pcf11"/>
    <property type="match status" value="1"/>
</dbReference>
<dbReference type="InterPro" id="IPR008942">
    <property type="entry name" value="ENTH_VHS"/>
</dbReference>
<evidence type="ECO:0000259" key="4">
    <source>
        <dbReference type="PROSITE" id="PS50179"/>
    </source>
</evidence>
<evidence type="ECO:0000256" key="1">
    <source>
        <dbReference type="PROSITE-ProRule" id="PRU00042"/>
    </source>
</evidence>
<dbReference type="Gene3D" id="1.25.40.90">
    <property type="match status" value="1"/>
</dbReference>
<dbReference type="PROSITE" id="PS00028">
    <property type="entry name" value="ZINC_FINGER_C2H2_1"/>
    <property type="match status" value="1"/>
</dbReference>
<evidence type="ECO:0000313" key="6">
    <source>
        <dbReference type="EMBL" id="KAJ6232934.1"/>
    </source>
</evidence>
<feature type="compositionally biased region" description="Low complexity" evidence="2">
    <location>
        <begin position="393"/>
        <end position="411"/>
    </location>
</feature>
<feature type="compositionally biased region" description="Basic and acidic residues" evidence="2">
    <location>
        <begin position="371"/>
        <end position="386"/>
    </location>
</feature>
<dbReference type="InterPro" id="IPR013087">
    <property type="entry name" value="Znf_C2H2_type"/>
</dbReference>
<dbReference type="InterPro" id="IPR006569">
    <property type="entry name" value="CID_dom"/>
</dbReference>
<protein>
    <submittedName>
        <fullName evidence="6">Pre-mRNA cleavage complex ii</fullName>
    </submittedName>
</protein>
<feature type="compositionally biased region" description="Basic and acidic residues" evidence="2">
    <location>
        <begin position="350"/>
        <end position="361"/>
    </location>
</feature>
<evidence type="ECO:0000313" key="7">
    <source>
        <dbReference type="Proteomes" id="UP001150062"/>
    </source>
</evidence>
<organism evidence="6 7">
    <name type="scientific">Anaeramoeba flamelloides</name>
    <dbReference type="NCBI Taxonomy" id="1746091"/>
    <lineage>
        <taxon>Eukaryota</taxon>
        <taxon>Metamonada</taxon>
        <taxon>Anaeramoebidae</taxon>
        <taxon>Anaeramoeba</taxon>
    </lineage>
</organism>
<dbReference type="SMART" id="SM00582">
    <property type="entry name" value="RPR"/>
    <property type="match status" value="1"/>
</dbReference>
<dbReference type="EMBL" id="JAOAOG010000287">
    <property type="protein sequence ID" value="KAJ6232934.1"/>
    <property type="molecule type" value="Genomic_DNA"/>
</dbReference>
<reference evidence="6" key="1">
    <citation type="submission" date="2022-08" db="EMBL/GenBank/DDBJ databases">
        <title>Novel sulfate-reducing endosymbionts in the free-living metamonad Anaeramoeba.</title>
        <authorList>
            <person name="Jerlstrom-Hultqvist J."/>
            <person name="Cepicka I."/>
            <person name="Gallot-Lavallee L."/>
            <person name="Salas-Leiva D."/>
            <person name="Curtis B.A."/>
            <person name="Zahonova K."/>
            <person name="Pipaliya S."/>
            <person name="Dacks J."/>
            <person name="Roger A.J."/>
        </authorList>
    </citation>
    <scope>NUCLEOTIDE SEQUENCE</scope>
    <source>
        <strain evidence="6">Schooner1</strain>
    </source>
</reference>
<accession>A0ABQ8XNI8</accession>
<dbReference type="Pfam" id="PF04818">
    <property type="entry name" value="CID"/>
    <property type="match status" value="1"/>
</dbReference>
<gene>
    <name evidence="6" type="ORF">M0813_04461</name>
</gene>
<proteinExistence type="predicted"/>
<keyword evidence="7" id="KW-1185">Reference proteome</keyword>
<comment type="caution">
    <text evidence="6">The sequence shown here is derived from an EMBL/GenBank/DDBJ whole genome shotgun (WGS) entry which is preliminary data.</text>
</comment>
<feature type="domain" description="VHS" evidence="4">
    <location>
        <begin position="39"/>
        <end position="129"/>
    </location>
</feature>
<name>A0ABQ8XNI8_9EUKA</name>
<feature type="compositionally biased region" description="Low complexity" evidence="2">
    <location>
        <begin position="172"/>
        <end position="278"/>
    </location>
</feature>
<dbReference type="PANTHER" id="PTHR15921">
    <property type="entry name" value="PRE-MRNA CLEAVAGE COMPLEX II"/>
    <property type="match status" value="1"/>
</dbReference>
<feature type="domain" description="CID" evidence="5">
    <location>
        <begin position="18"/>
        <end position="149"/>
    </location>
</feature>
<evidence type="ECO:0000259" key="5">
    <source>
        <dbReference type="PROSITE" id="PS51391"/>
    </source>
</evidence>
<keyword evidence="1" id="KW-0862">Zinc</keyword>
<feature type="compositionally biased region" description="Basic and acidic residues" evidence="2">
    <location>
        <begin position="412"/>
        <end position="423"/>
    </location>
</feature>
<feature type="compositionally biased region" description="Basic and acidic residues" evidence="2">
    <location>
        <begin position="572"/>
        <end position="587"/>
    </location>
</feature>
<sequence length="864" mass="103419">MLKVIREYYRTNIFTKNNNNINLIIYKDELEDLTINEEGLIQALTDLAGENKIYALEITQLIIQRIKSVKESAYKLLTLYLLDSISKTIGEPFIEYFQKELVIIFLNVLRSADNQTTEKLVHLVSTWRDYQCFAESHLRTIQKKLATKAEKIKKTSVKSQSNRNNPKENWKQQQYKQQQQPRQQYQQQQQQQYHSQYQQQQPPQQFNTQYQQQPPYYQQQQPPQQYNNQYQQQQPPQQFPQQPQYQQQPPQQFNTPYQQQQPYYQQQQQPYYQQQPPYYQQPPPQQYNQQPQPFPQQPPRHFQQQPPYYQQPPQQYNNHPQQFPQQPQFQQQQFPQQNQNQNQSINKNLTNEEKSKNENEKQNNNNNNREFNQDPKSTDPNLESKNKLLTQTNQNQEKNNQIQNENNPNQENENKKIEKDNINENKNTQENGNKKIEEEIKNENMRIEKNENNENLQNKKNENEKINNDNAPENSQINNLNPMKQPINMNQIPMNPNMNQPPMMQQKIRGNFYGPPVNNFMGPQRPMMNSFGFPPQMFPPNNRMMMNPQMQPMNPNFPMNPMIPNQGIIQPKNDKLINKGNENDETKQNGNGKGQENDNNKDQDKDKNKEITIDDYDFTKKFLKRKDLQAVEILYSKMDHKCSNCGLRFDDDEELQKHYDWHFQKNRKENERMSRVWFMNLIDWKSDRDIANTEHLEPSVFELEDRETLSKEVENEFKREDDEDDFTQFITEKMPIANDEGNQQCSVCRNEFDKEWNDEKGWVYKDAFKLKDGRYVCKLCLKDAILDSKLVLDNILLKKSKKKNTPSNTDLQLNTNESLERKRNFHQNPNVKHQISQNIENNKDFLLIGTQTLKRSRIIDNDHK</sequence>